<feature type="domain" description="NAB" evidence="4">
    <location>
        <begin position="10"/>
        <end position="90"/>
    </location>
</feature>
<name>A0A6P5NNX6_ARADU</name>
<feature type="region of interest" description="Disordered" evidence="3">
    <location>
        <begin position="294"/>
        <end position="313"/>
    </location>
</feature>
<feature type="compositionally biased region" description="Basic and acidic residues" evidence="3">
    <location>
        <begin position="611"/>
        <end position="621"/>
    </location>
</feature>
<feature type="region of interest" description="Disordered" evidence="3">
    <location>
        <begin position="468"/>
        <end position="488"/>
    </location>
</feature>
<dbReference type="RefSeq" id="XP_020997521.1">
    <property type="nucleotide sequence ID" value="XM_021141862.2"/>
</dbReference>
<feature type="coiled-coil region" evidence="2">
    <location>
        <begin position="174"/>
        <end position="270"/>
    </location>
</feature>
<dbReference type="Proteomes" id="UP000515211">
    <property type="component" value="Chromosome 5"/>
</dbReference>
<feature type="compositionally biased region" description="Polar residues" evidence="3">
    <location>
        <begin position="588"/>
        <end position="610"/>
    </location>
</feature>
<gene>
    <name evidence="6" type="primary">LOC107487031</name>
</gene>
<evidence type="ECO:0000256" key="2">
    <source>
        <dbReference type="SAM" id="Coils"/>
    </source>
</evidence>
<sequence length="1014" mass="116604">MLQRAASNAYSWWWASHIRTKQTKWVEQNLQDVEEKVTHVLKILEEEGDSFAKRAEMYYKRRPELISFVEETYKAYRALAERYDHISIELQKANNQLAVACPDRVPYMDDDEDDGSPRPPKKMPEGSKQNIPKPPPKDLKTIVTAAAATKKLHSRKPASKDTNNTAAPKSGLNRKEAIEEVDKLQKQILALQTVKEFVKSSYDHSIARYWETEAQINELQERVSMLQDELGEGVVIEDSEARRLMAEAALKSCQEALTQLEAKQEESHDETRMTSNRINDIKAKLSSLMEEFHYTQSDSKEPRAKREMKKASETKDLEEEEVILKQKREELQSLKNNIKEQFHSDSNSSLSVAEMAEKIDELVNKVISLETAVSSQTALVTRLRSETDELQEHIRTLEGDKESLINDKNRLNDQLREMEEKMHQVQDLNKIVEDENSSIQTQFTEARSNLEHISEKVQNEMHFEEVKAMDSPQLENNASGKPESKYDVNSDLELKLGTVEGDSTSDKKLEVVDSTENVVRADNKLEATGSTENDVMSGNEVKFTSSVETEYVTPTENKFPEEFKEQGRILIPVINGDERVTVQNTNNENQISQQTSNKADSSLPNLGTQDTDPKEVSSETEYASKAEALDKAMTKDDEPDWQGMFLSGLQDREKILLTEYTNTLRNYKDLKKRLADIEMKVHEDDLDQLKKLQAANALKDEEIRLLRQKLSLLDRSLEGTEDLTGSTVLERSIEELLETRLQYTSAIEEKFRARIDELLDENLKCWREFGASFEDVQRFETTIKDLMTEVSKIEAKGKALEGTSSTKYSLKSDARPIYQHLTETQTLLTAWLERSVLQNEELERRFACLCNIQEDITSALNTSAEDDDFRFTSYQAAKFQGEVLTLKQEHTKFSAVLRTHIDVVTSLHREVEKALVRLNDQFGLSASRRGTRSETRNKVPLRSFIFGNKPKKQSIFAIMSIQHGLHKKRASKEKEKEEKKEKEKEKEREEKKEKEKEKEEKEKEKEKEKENSSV</sequence>
<protein>
    <submittedName>
        <fullName evidence="6">Protein NETWORKED 2D-like</fullName>
    </submittedName>
</protein>
<keyword evidence="1 2" id="KW-0175">Coiled coil</keyword>
<dbReference type="GO" id="GO:0003779">
    <property type="term" value="F:actin binding"/>
    <property type="evidence" value="ECO:0007669"/>
    <property type="project" value="InterPro"/>
</dbReference>
<feature type="region of interest" description="Disordered" evidence="3">
    <location>
        <begin position="962"/>
        <end position="1014"/>
    </location>
</feature>
<dbReference type="AlphaFoldDB" id="A0A6P5NNX6"/>
<dbReference type="PANTHER" id="PTHR31631:SF15">
    <property type="entry name" value="KINASE INTERACTING (KIP1-LIKE) FAMILY PROTEIN"/>
    <property type="match status" value="1"/>
</dbReference>
<evidence type="ECO:0000313" key="5">
    <source>
        <dbReference type="Proteomes" id="UP000515211"/>
    </source>
</evidence>
<feature type="region of interest" description="Disordered" evidence="3">
    <location>
        <begin position="105"/>
        <end position="138"/>
    </location>
</feature>
<feature type="compositionally biased region" description="Basic and acidic residues" evidence="3">
    <location>
        <begin position="972"/>
        <end position="1014"/>
    </location>
</feature>
<dbReference type="InterPro" id="IPR011684">
    <property type="entry name" value="NAB"/>
</dbReference>
<feature type="region of interest" description="Disordered" evidence="3">
    <location>
        <begin position="150"/>
        <end position="173"/>
    </location>
</feature>
<dbReference type="InterPro" id="IPR056888">
    <property type="entry name" value="NET2A-D/KIP1-like_dom"/>
</dbReference>
<dbReference type="Pfam" id="PF07765">
    <property type="entry name" value="KIP1"/>
    <property type="match status" value="1"/>
</dbReference>
<dbReference type="KEGG" id="adu:107487031"/>
<keyword evidence="5" id="KW-1185">Reference proteome</keyword>
<reference evidence="5" key="1">
    <citation type="journal article" date="2016" name="Nat. Genet.">
        <title>The genome sequences of Arachis duranensis and Arachis ipaensis, the diploid ancestors of cultivated peanut.</title>
        <authorList>
            <person name="Bertioli D.J."/>
            <person name="Cannon S.B."/>
            <person name="Froenicke L."/>
            <person name="Huang G."/>
            <person name="Farmer A.D."/>
            <person name="Cannon E.K."/>
            <person name="Liu X."/>
            <person name="Gao D."/>
            <person name="Clevenger J."/>
            <person name="Dash S."/>
            <person name="Ren L."/>
            <person name="Moretzsohn M.C."/>
            <person name="Shirasawa K."/>
            <person name="Huang W."/>
            <person name="Vidigal B."/>
            <person name="Abernathy B."/>
            <person name="Chu Y."/>
            <person name="Niederhuth C.E."/>
            <person name="Umale P."/>
            <person name="Araujo A.C."/>
            <person name="Kozik A."/>
            <person name="Kim K.D."/>
            <person name="Burow M.D."/>
            <person name="Varshney R.K."/>
            <person name="Wang X."/>
            <person name="Zhang X."/>
            <person name="Barkley N."/>
            <person name="Guimaraes P.M."/>
            <person name="Isobe S."/>
            <person name="Guo B."/>
            <person name="Liao B."/>
            <person name="Stalker H.T."/>
            <person name="Schmitz R.J."/>
            <person name="Scheffler B.E."/>
            <person name="Leal-Bertioli S.C."/>
            <person name="Xun X."/>
            <person name="Jackson S.A."/>
            <person name="Michelmore R."/>
            <person name="Ozias-Akins P."/>
        </authorList>
    </citation>
    <scope>NUCLEOTIDE SEQUENCE [LARGE SCALE GENOMIC DNA]</scope>
    <source>
        <strain evidence="5">cv. V14167</strain>
    </source>
</reference>
<dbReference type="GeneID" id="107487031"/>
<dbReference type="PANTHER" id="PTHR31631">
    <property type="entry name" value="PROTEIN NETWORKED 2D"/>
    <property type="match status" value="1"/>
</dbReference>
<reference evidence="6" key="2">
    <citation type="submission" date="2025-08" db="UniProtKB">
        <authorList>
            <consortium name="RefSeq"/>
        </authorList>
    </citation>
    <scope>IDENTIFICATION</scope>
    <source>
        <tissue evidence="6">Whole plant</tissue>
    </source>
</reference>
<feature type="region of interest" description="Disordered" evidence="3">
    <location>
        <begin position="588"/>
        <end position="621"/>
    </location>
</feature>
<dbReference type="InterPro" id="IPR056889">
    <property type="entry name" value="NET2A-D/KIP1-like_C"/>
</dbReference>
<feature type="coiled-coil region" evidence="2">
    <location>
        <begin position="660"/>
        <end position="709"/>
    </location>
</feature>
<organism evidence="5 6">
    <name type="scientific">Arachis duranensis</name>
    <name type="common">Wild peanut</name>
    <dbReference type="NCBI Taxonomy" id="130453"/>
    <lineage>
        <taxon>Eukaryota</taxon>
        <taxon>Viridiplantae</taxon>
        <taxon>Streptophyta</taxon>
        <taxon>Embryophyta</taxon>
        <taxon>Tracheophyta</taxon>
        <taxon>Spermatophyta</taxon>
        <taxon>Magnoliopsida</taxon>
        <taxon>eudicotyledons</taxon>
        <taxon>Gunneridae</taxon>
        <taxon>Pentapetalae</taxon>
        <taxon>rosids</taxon>
        <taxon>fabids</taxon>
        <taxon>Fabales</taxon>
        <taxon>Fabaceae</taxon>
        <taxon>Papilionoideae</taxon>
        <taxon>50 kb inversion clade</taxon>
        <taxon>dalbergioids sensu lato</taxon>
        <taxon>Dalbergieae</taxon>
        <taxon>Pterocarpus clade</taxon>
        <taxon>Arachis</taxon>
    </lineage>
</organism>
<evidence type="ECO:0000313" key="6">
    <source>
        <dbReference type="RefSeq" id="XP_020997521.1"/>
    </source>
</evidence>
<dbReference type="PROSITE" id="PS51774">
    <property type="entry name" value="NAB"/>
    <property type="match status" value="1"/>
</dbReference>
<evidence type="ECO:0000259" key="4">
    <source>
        <dbReference type="PROSITE" id="PS51774"/>
    </source>
</evidence>
<dbReference type="Pfam" id="PF24918">
    <property type="entry name" value="NET2A_C"/>
    <property type="match status" value="1"/>
</dbReference>
<evidence type="ECO:0000256" key="1">
    <source>
        <dbReference type="ARBA" id="ARBA00023054"/>
    </source>
</evidence>
<proteinExistence type="predicted"/>
<dbReference type="Pfam" id="PF25014">
    <property type="entry name" value="NET2A"/>
    <property type="match status" value="1"/>
</dbReference>
<accession>A0A6P5NNX6</accession>
<evidence type="ECO:0000256" key="3">
    <source>
        <dbReference type="SAM" id="MobiDB-lite"/>
    </source>
</evidence>